<keyword evidence="3" id="KW-1185">Reference proteome</keyword>
<evidence type="ECO:0000313" key="3">
    <source>
        <dbReference type="Proteomes" id="UP000554235"/>
    </source>
</evidence>
<protein>
    <submittedName>
        <fullName evidence="2">Uncharacterized protein</fullName>
    </submittedName>
</protein>
<name>A0A8H4L0A9_9HYPO</name>
<organism evidence="2 3">
    <name type="scientific">Fusarium albosuccineum</name>
    <dbReference type="NCBI Taxonomy" id="1237068"/>
    <lineage>
        <taxon>Eukaryota</taxon>
        <taxon>Fungi</taxon>
        <taxon>Dikarya</taxon>
        <taxon>Ascomycota</taxon>
        <taxon>Pezizomycotina</taxon>
        <taxon>Sordariomycetes</taxon>
        <taxon>Hypocreomycetidae</taxon>
        <taxon>Hypocreales</taxon>
        <taxon>Nectriaceae</taxon>
        <taxon>Fusarium</taxon>
        <taxon>Fusarium decemcellulare species complex</taxon>
    </lineage>
</organism>
<dbReference type="EMBL" id="JAADYS010002133">
    <property type="protein sequence ID" value="KAF4459626.1"/>
    <property type="molecule type" value="Genomic_DNA"/>
</dbReference>
<sequence>MSPSADNTGRGRTDSNVTPGLVPNPPVDRSNETLLSRKERRKSRRETLRNFNELALAFDESDKTNKKGESSKSAQTSDNSQNENPKKDG</sequence>
<gene>
    <name evidence="2" type="ORF">FALBO_13613</name>
</gene>
<feature type="region of interest" description="Disordered" evidence="1">
    <location>
        <begin position="1"/>
        <end position="89"/>
    </location>
</feature>
<feature type="compositionally biased region" description="Polar residues" evidence="1">
    <location>
        <begin position="71"/>
        <end position="83"/>
    </location>
</feature>
<evidence type="ECO:0000313" key="2">
    <source>
        <dbReference type="EMBL" id="KAF4459626.1"/>
    </source>
</evidence>
<proteinExistence type="predicted"/>
<dbReference type="AlphaFoldDB" id="A0A8H4L0A9"/>
<accession>A0A8H4L0A9</accession>
<feature type="compositionally biased region" description="Basic and acidic residues" evidence="1">
    <location>
        <begin position="60"/>
        <end position="70"/>
    </location>
</feature>
<reference evidence="2 3" key="1">
    <citation type="submission" date="2020-01" db="EMBL/GenBank/DDBJ databases">
        <title>Identification and distribution of gene clusters putatively required for synthesis of sphingolipid metabolism inhibitors in phylogenetically diverse species of the filamentous fungus Fusarium.</title>
        <authorList>
            <person name="Kim H.-S."/>
            <person name="Busman M."/>
            <person name="Brown D.W."/>
            <person name="Divon H."/>
            <person name="Uhlig S."/>
            <person name="Proctor R.H."/>
        </authorList>
    </citation>
    <scope>NUCLEOTIDE SEQUENCE [LARGE SCALE GENOMIC DNA]</scope>
    <source>
        <strain evidence="2 3">NRRL 20459</strain>
    </source>
</reference>
<evidence type="ECO:0000256" key="1">
    <source>
        <dbReference type="SAM" id="MobiDB-lite"/>
    </source>
</evidence>
<comment type="caution">
    <text evidence="2">The sequence shown here is derived from an EMBL/GenBank/DDBJ whole genome shotgun (WGS) entry which is preliminary data.</text>
</comment>
<dbReference type="Proteomes" id="UP000554235">
    <property type="component" value="Unassembled WGS sequence"/>
</dbReference>